<dbReference type="InterPro" id="IPR008991">
    <property type="entry name" value="Translation_prot_SH3-like_sf"/>
</dbReference>
<evidence type="ECO:0000256" key="1">
    <source>
        <dbReference type="ARBA" id="ARBA00005781"/>
    </source>
</evidence>
<accession>A0A1F5Q1W9</accession>
<keyword evidence="2 5" id="KW-0689">Ribosomal protein</keyword>
<protein>
    <recommendedName>
        <fullName evidence="4">50S ribosomal protein L19</fullName>
    </recommendedName>
</protein>
<evidence type="ECO:0000256" key="3">
    <source>
        <dbReference type="ARBA" id="ARBA00023274"/>
    </source>
</evidence>
<proteinExistence type="inferred from homology"/>
<sequence length="113" mass="12631">MMIPTFRPEQLKDIPVLKAGYVVRVHQKIKDISAEGKEKERIQVFEGQVIATKGGKAMNGTVTVRKISSGIGVERIFPIHSPNIEKIEVVKATPARKAKLYYTRSGQEAKIKE</sequence>
<dbReference type="Proteomes" id="UP000177281">
    <property type="component" value="Unassembled WGS sequence"/>
</dbReference>
<organism evidence="5 6">
    <name type="scientific">Candidatus Doudnabacteria bacterium RIFCSPLOWO2_01_FULL_44_21</name>
    <dbReference type="NCBI Taxonomy" id="1817841"/>
    <lineage>
        <taxon>Bacteria</taxon>
        <taxon>Candidatus Doudnaibacteriota</taxon>
    </lineage>
</organism>
<evidence type="ECO:0000313" key="5">
    <source>
        <dbReference type="EMBL" id="OGE96195.1"/>
    </source>
</evidence>
<dbReference type="PANTHER" id="PTHR15680">
    <property type="entry name" value="RIBOSOMAL PROTEIN L19"/>
    <property type="match status" value="1"/>
</dbReference>
<evidence type="ECO:0000256" key="2">
    <source>
        <dbReference type="ARBA" id="ARBA00022980"/>
    </source>
</evidence>
<gene>
    <name evidence="5" type="ORF">A3B10_02685</name>
</gene>
<dbReference type="STRING" id="1817841.A3B10_02685"/>
<keyword evidence="3 4" id="KW-0687">Ribonucleoprotein</keyword>
<evidence type="ECO:0000313" key="6">
    <source>
        <dbReference type="Proteomes" id="UP000177281"/>
    </source>
</evidence>
<comment type="caution">
    <text evidence="5">The sequence shown here is derived from an EMBL/GenBank/DDBJ whole genome shotgun (WGS) entry which is preliminary data.</text>
</comment>
<comment type="similarity">
    <text evidence="1 4">Belongs to the bacterial ribosomal protein bL19 family.</text>
</comment>
<dbReference type="AlphaFoldDB" id="A0A1F5Q1W9"/>
<dbReference type="PIRSF" id="PIRSF002191">
    <property type="entry name" value="Ribosomal_L19"/>
    <property type="match status" value="1"/>
</dbReference>
<dbReference type="PRINTS" id="PR00061">
    <property type="entry name" value="RIBOSOMALL19"/>
</dbReference>
<name>A0A1F5Q1W9_9BACT</name>
<dbReference type="GO" id="GO:0003735">
    <property type="term" value="F:structural constituent of ribosome"/>
    <property type="evidence" value="ECO:0007669"/>
    <property type="project" value="InterPro"/>
</dbReference>
<comment type="function">
    <text evidence="4">This protein is located at the 30S-50S ribosomal subunit interface and may play a role in the structure and function of the aminoacyl-tRNA binding site.</text>
</comment>
<reference evidence="5 6" key="1">
    <citation type="journal article" date="2016" name="Nat. Commun.">
        <title>Thousands of microbial genomes shed light on interconnected biogeochemical processes in an aquifer system.</title>
        <authorList>
            <person name="Anantharaman K."/>
            <person name="Brown C.T."/>
            <person name="Hug L.A."/>
            <person name="Sharon I."/>
            <person name="Castelle C.J."/>
            <person name="Probst A.J."/>
            <person name="Thomas B.C."/>
            <person name="Singh A."/>
            <person name="Wilkins M.J."/>
            <person name="Karaoz U."/>
            <person name="Brodie E.L."/>
            <person name="Williams K.H."/>
            <person name="Hubbard S.S."/>
            <person name="Banfield J.F."/>
        </authorList>
    </citation>
    <scope>NUCLEOTIDE SEQUENCE [LARGE SCALE GENOMIC DNA]</scope>
</reference>
<dbReference type="Gene3D" id="2.30.30.790">
    <property type="match status" value="1"/>
</dbReference>
<dbReference type="InterPro" id="IPR001857">
    <property type="entry name" value="Ribosomal_bL19"/>
</dbReference>
<dbReference type="GO" id="GO:0022625">
    <property type="term" value="C:cytosolic large ribosomal subunit"/>
    <property type="evidence" value="ECO:0007669"/>
    <property type="project" value="TreeGrafter"/>
</dbReference>
<dbReference type="SUPFAM" id="SSF50104">
    <property type="entry name" value="Translation proteins SH3-like domain"/>
    <property type="match status" value="1"/>
</dbReference>
<dbReference type="EMBL" id="MFFB01000006">
    <property type="protein sequence ID" value="OGE96195.1"/>
    <property type="molecule type" value="Genomic_DNA"/>
</dbReference>
<dbReference type="GO" id="GO:0006412">
    <property type="term" value="P:translation"/>
    <property type="evidence" value="ECO:0007669"/>
    <property type="project" value="InterPro"/>
</dbReference>
<dbReference type="InterPro" id="IPR038657">
    <property type="entry name" value="Ribosomal_bL19_sf"/>
</dbReference>
<dbReference type="NCBIfam" id="TIGR01024">
    <property type="entry name" value="rplS_bact"/>
    <property type="match status" value="1"/>
</dbReference>
<evidence type="ECO:0000256" key="4">
    <source>
        <dbReference type="RuleBase" id="RU000559"/>
    </source>
</evidence>
<dbReference type="Pfam" id="PF01245">
    <property type="entry name" value="Ribosomal_L19"/>
    <property type="match status" value="1"/>
</dbReference>
<dbReference type="PANTHER" id="PTHR15680:SF9">
    <property type="entry name" value="LARGE RIBOSOMAL SUBUNIT PROTEIN BL19M"/>
    <property type="match status" value="1"/>
</dbReference>